<dbReference type="PANTHER" id="PTHR23099">
    <property type="entry name" value="TRANSCRIPTIONAL REGULATOR"/>
    <property type="match status" value="1"/>
</dbReference>
<keyword evidence="4" id="KW-1185">Reference proteome</keyword>
<feature type="region of interest" description="Disordered" evidence="1">
    <location>
        <begin position="304"/>
        <end position="333"/>
    </location>
</feature>
<evidence type="ECO:0000313" key="3">
    <source>
        <dbReference type="EMBL" id="KAH9826380.1"/>
    </source>
</evidence>
<feature type="region of interest" description="Disordered" evidence="1">
    <location>
        <begin position="1"/>
        <end position="58"/>
    </location>
</feature>
<feature type="region of interest" description="Disordered" evidence="1">
    <location>
        <begin position="100"/>
        <end position="121"/>
    </location>
</feature>
<dbReference type="GO" id="GO:0005634">
    <property type="term" value="C:nucleus"/>
    <property type="evidence" value="ECO:0007669"/>
    <property type="project" value="TreeGrafter"/>
</dbReference>
<dbReference type="Pfam" id="PF10263">
    <property type="entry name" value="SprT-like"/>
    <property type="match status" value="1"/>
</dbReference>
<dbReference type="PANTHER" id="PTHR23099:SF0">
    <property type="entry name" value="GERM CELL NUCLEAR ACIDIC PROTEIN"/>
    <property type="match status" value="1"/>
</dbReference>
<proteinExistence type="predicted"/>
<protein>
    <submittedName>
        <fullName evidence="3">SprT-like protein</fullName>
    </submittedName>
</protein>
<dbReference type="EMBL" id="RIBY02001990">
    <property type="protein sequence ID" value="KAH9826380.1"/>
    <property type="molecule type" value="Genomic_DNA"/>
</dbReference>
<dbReference type="AlphaFoldDB" id="A0A9W7SPY5"/>
<reference evidence="3 4" key="2">
    <citation type="journal article" date="2021" name="Curr. Genet.">
        <title>Genetic response to nitrogen starvation in the aggressive Eucalyptus foliar pathogen Teratosphaeria destructans.</title>
        <authorList>
            <person name="Havenga M."/>
            <person name="Wingfield B.D."/>
            <person name="Wingfield M.J."/>
            <person name="Dreyer L.L."/>
            <person name="Roets F."/>
            <person name="Aylward J."/>
        </authorList>
    </citation>
    <scope>NUCLEOTIDE SEQUENCE [LARGE SCALE GENOMIC DNA]</scope>
    <source>
        <strain evidence="3">CMW44962</strain>
    </source>
</reference>
<evidence type="ECO:0000259" key="2">
    <source>
        <dbReference type="SMART" id="SM00731"/>
    </source>
</evidence>
<dbReference type="Pfam" id="PF17283">
    <property type="entry name" value="Zn_ribbon_SprT"/>
    <property type="match status" value="1"/>
</dbReference>
<feature type="region of interest" description="Disordered" evidence="1">
    <location>
        <begin position="576"/>
        <end position="618"/>
    </location>
</feature>
<gene>
    <name evidence="3" type="ORF">Tdes44962_MAKER03512</name>
</gene>
<feature type="compositionally biased region" description="Basic and acidic residues" evidence="1">
    <location>
        <begin position="576"/>
        <end position="593"/>
    </location>
</feature>
<dbReference type="SMART" id="SM00731">
    <property type="entry name" value="SprT"/>
    <property type="match status" value="1"/>
</dbReference>
<feature type="compositionally biased region" description="Basic and acidic residues" evidence="1">
    <location>
        <begin position="1"/>
        <end position="13"/>
    </location>
</feature>
<accession>A0A9W7SPY5</accession>
<feature type="region of interest" description="Disordered" evidence="1">
    <location>
        <begin position="134"/>
        <end position="256"/>
    </location>
</feature>
<dbReference type="GO" id="GO:0006950">
    <property type="term" value="P:response to stress"/>
    <property type="evidence" value="ECO:0007669"/>
    <property type="project" value="UniProtKB-ARBA"/>
</dbReference>
<feature type="domain" description="SprT-like" evidence="2">
    <location>
        <begin position="346"/>
        <end position="516"/>
    </location>
</feature>
<evidence type="ECO:0000256" key="1">
    <source>
        <dbReference type="SAM" id="MobiDB-lite"/>
    </source>
</evidence>
<sequence length="634" mass="69512">MARLRRESTEGHEGAAATFPGLKSGNTSQSRPSRRSPRKRLADPTISSSLIYDDDDIRGSALVPKVAPKASQTSRQIRLGPIATLENPKDFPKLRLPLKKTQSLQPDLGTSSLPPSVEASTVKATEVEESIWCGSDADSDASEEVLPSPSNFMKPRPRPFGHAPTSDQQAADLAFSLKALQITDTETDEPSRSAARTPSAGRISKTQSSSDKENDDQAVLRFSPPRFCSPHRQITPARAVTPPPTSPSKGKLLSPSKRLAQRIPTPPLQISVDAFWNAEAVNDWNDQYSPQKDWKSPSKVKLLATERETSQPSSPRKSPTKRTKAEIQAQKDWEARKHSVAETFLEELDKTVTGGQIKALAASTGGVKFLWSKTLNSTAGRANWKRETTKTRQADGSIKVEHKHFASIELASKVIDDEHRLLNVIAHEFCHLCNFMISGIKDQPHGASFKAWGKKCTKVFGDRGVEVTTKHTYEIEYKYIWRCSNEDCGTEFKRHSRSIDPERHTCGACRSKLEQLKPVPRKGKDGSSAGNGSRSAGGVTGYAAFVKKHFAAVKAALPAKTSHKEVMEALARKYREEKAKSGGDQNGREETKPSAKALIDLSDDSNGDSSSPGPAWDDVEKVAKTLEFVVLDDE</sequence>
<name>A0A9W7SPY5_9PEZI</name>
<dbReference type="InterPro" id="IPR006640">
    <property type="entry name" value="SprT-like_domain"/>
</dbReference>
<feature type="compositionally biased region" description="Low complexity" evidence="1">
    <location>
        <begin position="247"/>
        <end position="256"/>
    </location>
</feature>
<reference evidence="3 4" key="1">
    <citation type="journal article" date="2018" name="IMA Fungus">
        <title>IMA Genome-F 10: Nine draft genome sequences of Claviceps purpurea s.lat., including C. arundinis, C. humidiphila, and C. cf. spartinae, pseudomolecules for the pitch canker pathogen Fusarium circinatum, draft genome of Davidsoniella eucalypti, Grosmannia galeiformis, Quambalaria eucalypti, and Teratosphaeria destructans.</title>
        <authorList>
            <person name="Wingfield B.D."/>
            <person name="Liu M."/>
            <person name="Nguyen H.D."/>
            <person name="Lane F.A."/>
            <person name="Morgan S.W."/>
            <person name="De Vos L."/>
            <person name="Wilken P.M."/>
            <person name="Duong T.A."/>
            <person name="Aylward J."/>
            <person name="Coetzee M.P."/>
            <person name="Dadej K."/>
            <person name="De Beer Z.W."/>
            <person name="Findlay W."/>
            <person name="Havenga M."/>
            <person name="Kolarik M."/>
            <person name="Menzies J.G."/>
            <person name="Naidoo K."/>
            <person name="Pochopski O."/>
            <person name="Shoukouhi P."/>
            <person name="Santana Q.C."/>
            <person name="Seifert K.A."/>
            <person name="Soal N."/>
            <person name="Steenkamp E.T."/>
            <person name="Tatham C.T."/>
            <person name="van der Nest M.A."/>
            <person name="Wingfield M.J."/>
        </authorList>
    </citation>
    <scope>NUCLEOTIDE SEQUENCE [LARGE SCALE GENOMIC DNA]</scope>
    <source>
        <strain evidence="3">CMW44962</strain>
    </source>
</reference>
<dbReference type="OrthoDB" id="20772at2759"/>
<organism evidence="3 4">
    <name type="scientific">Teratosphaeria destructans</name>
    <dbReference type="NCBI Taxonomy" id="418781"/>
    <lineage>
        <taxon>Eukaryota</taxon>
        <taxon>Fungi</taxon>
        <taxon>Dikarya</taxon>
        <taxon>Ascomycota</taxon>
        <taxon>Pezizomycotina</taxon>
        <taxon>Dothideomycetes</taxon>
        <taxon>Dothideomycetidae</taxon>
        <taxon>Mycosphaerellales</taxon>
        <taxon>Teratosphaeriaceae</taxon>
        <taxon>Teratosphaeria</taxon>
    </lineage>
</organism>
<feature type="compositionally biased region" description="Basic and acidic residues" evidence="1">
    <location>
        <begin position="323"/>
        <end position="333"/>
    </location>
</feature>
<dbReference type="InterPro" id="IPR035240">
    <property type="entry name" value="SprT_Zn_ribbon"/>
</dbReference>
<comment type="caution">
    <text evidence="3">The sequence shown here is derived from an EMBL/GenBank/DDBJ whole genome shotgun (WGS) entry which is preliminary data.</text>
</comment>
<evidence type="ECO:0000313" key="4">
    <source>
        <dbReference type="Proteomes" id="UP001138500"/>
    </source>
</evidence>
<dbReference type="Proteomes" id="UP001138500">
    <property type="component" value="Unassembled WGS sequence"/>
</dbReference>